<dbReference type="Proteomes" id="UP000052982">
    <property type="component" value="Unassembled WGS sequence"/>
</dbReference>
<reference evidence="1 2" key="1">
    <citation type="submission" date="2015-10" db="EMBL/GenBank/DDBJ databases">
        <title>Draft genome sequence of Streptomyces griseoruber DSM 40281, type strain for the species Streptomyces griseoruber.</title>
        <authorList>
            <person name="Ruckert C."/>
            <person name="Winkler A."/>
            <person name="Kalinowski J."/>
            <person name="Kampfer P."/>
            <person name="Glaeser S."/>
        </authorList>
    </citation>
    <scope>NUCLEOTIDE SEQUENCE [LARGE SCALE GENOMIC DNA]</scope>
    <source>
        <strain evidence="1 2">DSM 40281</strain>
    </source>
</reference>
<organism evidence="1 2">
    <name type="scientific">Streptomyces griseoruber</name>
    <dbReference type="NCBI Taxonomy" id="1943"/>
    <lineage>
        <taxon>Bacteria</taxon>
        <taxon>Bacillati</taxon>
        <taxon>Actinomycetota</taxon>
        <taxon>Actinomycetes</taxon>
        <taxon>Kitasatosporales</taxon>
        <taxon>Streptomycetaceae</taxon>
        <taxon>Streptomyces</taxon>
    </lineage>
</organism>
<proteinExistence type="predicted"/>
<dbReference type="AlphaFoldDB" id="A0A101SKH7"/>
<keyword evidence="2" id="KW-1185">Reference proteome</keyword>
<evidence type="ECO:0000313" key="1">
    <source>
        <dbReference type="EMBL" id="KUN75532.1"/>
    </source>
</evidence>
<protein>
    <submittedName>
        <fullName evidence="1">Uncharacterized protein</fullName>
    </submittedName>
</protein>
<sequence>MQDLLAFQDSCCKRVFGPAWAAGGEYLSGGGLQCEAHAVSHGRYGFHFSGYGGDGQGEAVVQDGDDGAGAGGGAQRVQGLAGGQAQSGMGLPGLAEPVELAADPVAAVVPLDGTYHDQLAQQPVSACLGQPTGGGDLGKPCFSALSP</sequence>
<accession>A0A101SKH7</accession>
<dbReference type="EMBL" id="LMWW01000077">
    <property type="protein sequence ID" value="KUN75532.1"/>
    <property type="molecule type" value="Genomic_DNA"/>
</dbReference>
<evidence type="ECO:0000313" key="2">
    <source>
        <dbReference type="Proteomes" id="UP000052982"/>
    </source>
</evidence>
<comment type="caution">
    <text evidence="1">The sequence shown here is derived from an EMBL/GenBank/DDBJ whole genome shotgun (WGS) entry which is preliminary data.</text>
</comment>
<gene>
    <name evidence="1" type="ORF">AQJ64_41975</name>
</gene>
<name>A0A101SKH7_9ACTN</name>